<dbReference type="AlphaFoldDB" id="A0A2G9V0Z5"/>
<dbReference type="SMART" id="SM00239">
    <property type="entry name" value="C2"/>
    <property type="match status" value="1"/>
</dbReference>
<dbReference type="EMBL" id="KZ345075">
    <property type="protein sequence ID" value="PIO76161.1"/>
    <property type="molecule type" value="Genomic_DNA"/>
</dbReference>
<evidence type="ECO:0000256" key="1">
    <source>
        <dbReference type="ARBA" id="ARBA00022723"/>
    </source>
</evidence>
<keyword evidence="4" id="KW-0732">Signal</keyword>
<dbReference type="PANTHER" id="PTHR21119:SF5">
    <property type="entry name" value="C2 DOMAIN-CONTAINING PROTEIN"/>
    <property type="match status" value="1"/>
</dbReference>
<dbReference type="PROSITE" id="PS00479">
    <property type="entry name" value="ZF_DAG_PE_1"/>
    <property type="match status" value="1"/>
</dbReference>
<reference evidence="7 8" key="1">
    <citation type="submission" date="2015-09" db="EMBL/GenBank/DDBJ databases">
        <title>Draft genome of the parasitic nematode Teladorsagia circumcincta isolate WARC Sus (inbred).</title>
        <authorList>
            <person name="Mitreva M."/>
        </authorList>
    </citation>
    <scope>NUCLEOTIDE SEQUENCE [LARGE SCALE GENOMIC DNA]</scope>
    <source>
        <strain evidence="7 8">S</strain>
    </source>
</reference>
<organism evidence="7 8">
    <name type="scientific">Teladorsagia circumcincta</name>
    <name type="common">Brown stomach worm</name>
    <name type="synonym">Ostertagia circumcincta</name>
    <dbReference type="NCBI Taxonomy" id="45464"/>
    <lineage>
        <taxon>Eukaryota</taxon>
        <taxon>Metazoa</taxon>
        <taxon>Ecdysozoa</taxon>
        <taxon>Nematoda</taxon>
        <taxon>Chromadorea</taxon>
        <taxon>Rhabditida</taxon>
        <taxon>Rhabditina</taxon>
        <taxon>Rhabditomorpha</taxon>
        <taxon>Strongyloidea</taxon>
        <taxon>Trichostrongylidae</taxon>
        <taxon>Teladorsagia</taxon>
    </lineage>
</organism>
<dbReference type="PANTHER" id="PTHR21119">
    <property type="entry name" value="C2 DOMAIN-CONTAINING PROTEIN"/>
    <property type="match status" value="1"/>
</dbReference>
<dbReference type="Gene3D" id="3.30.60.20">
    <property type="match status" value="1"/>
</dbReference>
<dbReference type="Proteomes" id="UP000230423">
    <property type="component" value="Unassembled WGS sequence"/>
</dbReference>
<keyword evidence="8" id="KW-1185">Reference proteome</keyword>
<feature type="compositionally biased region" description="Basic and acidic residues" evidence="3">
    <location>
        <begin position="533"/>
        <end position="568"/>
    </location>
</feature>
<dbReference type="PROSITE" id="PS50004">
    <property type="entry name" value="C2"/>
    <property type="match status" value="1"/>
</dbReference>
<gene>
    <name evidence="7" type="ORF">TELCIR_01778</name>
</gene>
<evidence type="ECO:0000256" key="2">
    <source>
        <dbReference type="ARBA" id="ARBA00022833"/>
    </source>
</evidence>
<evidence type="ECO:0000256" key="3">
    <source>
        <dbReference type="SAM" id="MobiDB-lite"/>
    </source>
</evidence>
<feature type="compositionally biased region" description="Polar residues" evidence="3">
    <location>
        <begin position="32"/>
        <end position="47"/>
    </location>
</feature>
<evidence type="ECO:0000259" key="6">
    <source>
        <dbReference type="PROSITE" id="PS50081"/>
    </source>
</evidence>
<dbReference type="SUPFAM" id="SSF57889">
    <property type="entry name" value="Cysteine-rich domain"/>
    <property type="match status" value="1"/>
</dbReference>
<evidence type="ECO:0000313" key="8">
    <source>
        <dbReference type="Proteomes" id="UP000230423"/>
    </source>
</evidence>
<dbReference type="Gene3D" id="2.60.40.150">
    <property type="entry name" value="C2 domain"/>
    <property type="match status" value="1"/>
</dbReference>
<dbReference type="InterPro" id="IPR000008">
    <property type="entry name" value="C2_dom"/>
</dbReference>
<evidence type="ECO:0000259" key="5">
    <source>
        <dbReference type="PROSITE" id="PS50004"/>
    </source>
</evidence>
<dbReference type="SUPFAM" id="SSF49562">
    <property type="entry name" value="C2 domain (Calcium/lipid-binding domain, CaLB)"/>
    <property type="match status" value="1"/>
</dbReference>
<feature type="chain" id="PRO_5013829680" evidence="4">
    <location>
        <begin position="19"/>
        <end position="757"/>
    </location>
</feature>
<feature type="domain" description="C2" evidence="5">
    <location>
        <begin position="294"/>
        <end position="415"/>
    </location>
</feature>
<dbReference type="Pfam" id="PF00168">
    <property type="entry name" value="C2"/>
    <property type="match status" value="1"/>
</dbReference>
<dbReference type="InterPro" id="IPR035892">
    <property type="entry name" value="C2_domain_sf"/>
</dbReference>
<dbReference type="InterPro" id="IPR002219">
    <property type="entry name" value="PKC_DAG/PE"/>
</dbReference>
<dbReference type="CDD" id="cd20831">
    <property type="entry name" value="C1_dGM13116p-like"/>
    <property type="match status" value="1"/>
</dbReference>
<dbReference type="SMART" id="SM00109">
    <property type="entry name" value="C1"/>
    <property type="match status" value="1"/>
</dbReference>
<feature type="region of interest" description="Disordered" evidence="3">
    <location>
        <begin position="498"/>
        <end position="623"/>
    </location>
</feature>
<feature type="domain" description="Phorbol-ester/DAG-type" evidence="6">
    <location>
        <begin position="672"/>
        <end position="723"/>
    </location>
</feature>
<dbReference type="Pfam" id="PF00130">
    <property type="entry name" value="C1_1"/>
    <property type="match status" value="1"/>
</dbReference>
<dbReference type="PROSITE" id="PS50081">
    <property type="entry name" value="ZF_DAG_PE_2"/>
    <property type="match status" value="1"/>
</dbReference>
<keyword evidence="2" id="KW-0862">Zinc</keyword>
<evidence type="ECO:0000313" key="7">
    <source>
        <dbReference type="EMBL" id="PIO76161.1"/>
    </source>
</evidence>
<protein>
    <submittedName>
        <fullName evidence="7">Phorbol esters/diacylglycerol binding domain protein</fullName>
    </submittedName>
</protein>
<name>A0A2G9V0Z5_TELCI</name>
<evidence type="ECO:0000256" key="4">
    <source>
        <dbReference type="SAM" id="SignalP"/>
    </source>
</evidence>
<sequence length="757" mass="85249">MMWLIVCWGLMALLCYLALNHLGTRTTDESTKTTVSSAQGAPNRLDGSNSEWTNEVLAWIYNNYLKVPGPLEAWIKSLNDAAKKVNRPTECEVVFDGFGDHRQIKAPPKVSNIRVEHGPREHLTLRANIHLPCVCLKVVSSQRTPERLLVSNFDANIVDLRGEVECRFACIANQLFLMGCFNGRPEMDIELTNVDKTAQSQVSLGLVEEKIRRCLLSAVTNINLSEAMPPNLEDWRFDDNQTIDSFNEGFYRNQNHSANSSVLNPSPSPRGDAKRLSGEHLAVAAQVPEIFKKLNETNLMSPSINNNTAPNKLRVLIVKANHLGRGPSAPDVQQPFVVIEMDEPAQKFTTTKGINACPYWEENYDFDITPASEEILFEVYDASLKNTGDDDNNFLGLAIVNLEEIRKSGEHVHNLKLQGRPYRKDEVTGELTVQFDYYYDPKSLTPGKVVDTQLKDKPAIQSVHGSMENAVDPQTHQILDQQFRNDGKMAQIGDNVKKGAATATQASPNRTTTTTTTTITVPTPPPEQQPPESKQDRRGREREKQKKNDTLPEKRERSFFGELRDRLSGRRWSQSKRSRSVDLHGAEIEEAVSLPPSRDPSPRSGEPRYNETHSVGGKSGESSKSLYQHSTLVLELEHDKQLKYFLIPPSMLNEPAASKLMRRGKKLHIYNEHTFVAVKIRGGINCHVCQQRIKSSFAKQAYQCRDCKLVCHKSCHYKTDAFCTQSTVSKLQIAKDVDWAHFLSHYQLEEFISIDGV</sequence>
<feature type="signal peptide" evidence="4">
    <location>
        <begin position="1"/>
        <end position="18"/>
    </location>
</feature>
<feature type="region of interest" description="Disordered" evidence="3">
    <location>
        <begin position="28"/>
        <end position="47"/>
    </location>
</feature>
<keyword evidence="1" id="KW-0479">Metal-binding</keyword>
<feature type="compositionally biased region" description="Low complexity" evidence="3">
    <location>
        <begin position="614"/>
        <end position="623"/>
    </location>
</feature>
<dbReference type="InterPro" id="IPR046349">
    <property type="entry name" value="C1-like_sf"/>
</dbReference>
<dbReference type="InterPro" id="IPR039934">
    <property type="entry name" value="C2CD2/C2CD2L"/>
</dbReference>
<dbReference type="GO" id="GO:0046872">
    <property type="term" value="F:metal ion binding"/>
    <property type="evidence" value="ECO:0007669"/>
    <property type="project" value="UniProtKB-KW"/>
</dbReference>
<proteinExistence type="predicted"/>
<feature type="compositionally biased region" description="Low complexity" evidence="3">
    <location>
        <begin position="502"/>
        <end position="521"/>
    </location>
</feature>
<dbReference type="OrthoDB" id="9976063at2759"/>
<accession>A0A2G9V0Z5</accession>